<gene>
    <name evidence="2" type="ORF">HWI92_00780</name>
</gene>
<keyword evidence="1" id="KW-0812">Transmembrane</keyword>
<proteinExistence type="predicted"/>
<name>A0ABX7I139_9BACT</name>
<keyword evidence="1" id="KW-1133">Transmembrane helix</keyword>
<dbReference type="RefSeq" id="WP_204660310.1">
    <property type="nucleotide sequence ID" value="NZ_CP056775.1"/>
</dbReference>
<feature type="transmembrane region" description="Helical" evidence="1">
    <location>
        <begin position="66"/>
        <end position="93"/>
    </location>
</feature>
<keyword evidence="1" id="KW-0472">Membrane</keyword>
<protein>
    <submittedName>
        <fullName evidence="2">Uncharacterized protein</fullName>
    </submittedName>
</protein>
<evidence type="ECO:0000256" key="1">
    <source>
        <dbReference type="SAM" id="Phobius"/>
    </source>
</evidence>
<reference evidence="2 3" key="1">
    <citation type="submission" date="2020-06" db="EMBL/GenBank/DDBJ databases">
        <title>Dyadobacter sandarakinus sp. nov., isolated from the soil of the Arctic Yellow River Station.</title>
        <authorList>
            <person name="Zhang Y."/>
            <person name="Peng F."/>
        </authorList>
    </citation>
    <scope>NUCLEOTIDE SEQUENCE [LARGE SCALE GENOMIC DNA]</scope>
    <source>
        <strain evidence="2 3">Q3-56</strain>
    </source>
</reference>
<feature type="transmembrane region" description="Helical" evidence="1">
    <location>
        <begin position="6"/>
        <end position="27"/>
    </location>
</feature>
<dbReference type="Proteomes" id="UP000612680">
    <property type="component" value="Chromosome"/>
</dbReference>
<feature type="transmembrane region" description="Helical" evidence="1">
    <location>
        <begin position="39"/>
        <end position="60"/>
    </location>
</feature>
<evidence type="ECO:0000313" key="2">
    <source>
        <dbReference type="EMBL" id="QRQ99549.1"/>
    </source>
</evidence>
<organism evidence="2 3">
    <name type="scientific">Dyadobacter sandarakinus</name>
    <dbReference type="NCBI Taxonomy" id="2747268"/>
    <lineage>
        <taxon>Bacteria</taxon>
        <taxon>Pseudomonadati</taxon>
        <taxon>Bacteroidota</taxon>
        <taxon>Cytophagia</taxon>
        <taxon>Cytophagales</taxon>
        <taxon>Spirosomataceae</taxon>
        <taxon>Dyadobacter</taxon>
    </lineage>
</organism>
<keyword evidence="3" id="KW-1185">Reference proteome</keyword>
<evidence type="ECO:0000313" key="3">
    <source>
        <dbReference type="Proteomes" id="UP000612680"/>
    </source>
</evidence>
<dbReference type="EMBL" id="CP056775">
    <property type="protein sequence ID" value="QRQ99549.1"/>
    <property type="molecule type" value="Genomic_DNA"/>
</dbReference>
<accession>A0ABX7I139</accession>
<sequence length="98" mass="10427">MYQNLDLYVIGMIIDCVAIVLIAANAIRDKMNSPNGAEYNVPINTIGAGLVVLVVLSLIFRSEGWLIASNVLVGASAIPVLACSAFMILLILIDSGRH</sequence>